<evidence type="ECO:0000256" key="16">
    <source>
        <dbReference type="ARBA" id="ARBA00023157"/>
    </source>
</evidence>
<keyword evidence="7 24" id="KW-0732">Signal</keyword>
<keyword evidence="5 21" id="KW-0808">Transferase</keyword>
<dbReference type="Gene3D" id="2.90.10.30">
    <property type="match status" value="1"/>
</dbReference>
<dbReference type="InterPro" id="IPR011009">
    <property type="entry name" value="Kinase-like_dom_sf"/>
</dbReference>
<dbReference type="InterPro" id="IPR001480">
    <property type="entry name" value="Bulb-type_lectin_dom"/>
</dbReference>
<dbReference type="Proteomes" id="UP000652761">
    <property type="component" value="Unassembled WGS sequence"/>
</dbReference>
<dbReference type="InterPro" id="IPR000719">
    <property type="entry name" value="Prot_kinase_dom"/>
</dbReference>
<dbReference type="SUPFAM" id="SSF51110">
    <property type="entry name" value="alpha-D-mannose-specific plant lectins"/>
    <property type="match status" value="1"/>
</dbReference>
<evidence type="ECO:0000259" key="26">
    <source>
        <dbReference type="PROSITE" id="PS50927"/>
    </source>
</evidence>
<dbReference type="Gene3D" id="1.10.510.10">
    <property type="entry name" value="Transferase(Phosphotransferase) domain 1"/>
    <property type="match status" value="1"/>
</dbReference>
<dbReference type="CDD" id="cd01098">
    <property type="entry name" value="PAN_AP_plant"/>
    <property type="match status" value="1"/>
</dbReference>
<dbReference type="InterPro" id="IPR051343">
    <property type="entry name" value="G-type_lectin_kinases/EP1-like"/>
</dbReference>
<evidence type="ECO:0000313" key="27">
    <source>
        <dbReference type="EMBL" id="MQM11707.1"/>
    </source>
</evidence>
<evidence type="ECO:0000256" key="23">
    <source>
        <dbReference type="SAM" id="Phobius"/>
    </source>
</evidence>
<evidence type="ECO:0000256" key="7">
    <source>
        <dbReference type="ARBA" id="ARBA00022729"/>
    </source>
</evidence>
<sequence>MALLPIFFPNFSAVSLLLLLLPSMTAAQNNITRGSSLRPLGQTTSWLSPSGDFAVGFRPLVSNSNLFLLAIWFTKAPNQAVVWAANRNTPAQAGSKLELGTDGRLVLTAPRGAEVWSTRTGGTNVTHAAMLDTGNFVLVSAESAGYAWESFREPMDTILPSQVLSLGSRLTSRLMESDYSDGRFQLRMQLDGNLSFYQSPPSCPRGTDCVLEEAYWSAGVVGRRLVFSGDGDVFFATKKGRSATLTSAESKYPPREFYHRVTLDPDGVLRHYVYQRNGTGGLWTVAASVPSDICLTGSGVCGYNSYCRPGGTTEKTNCDCLPQYSFVDPAKKYNGCKPDFAPQSCDTDGSGGDEFQIVSLPGRDFLGNDYEYLQPVNEEQCSSACLSNCFCAVAIHRGDDCWIKRLPLTKGKYHTRDPATALLKVARDPNTTVSALLPPDLTLTTGKGKKTWLLLLGTSNCLLLAAVLILTFCYYHKKLQSTRPSPESRNLGRTLRPFTYKDLQDATHGFKEELGKGAFGIVYKGLIESDSASTPIAVKRLKVLDDDDAEKEFENEVRIIAQIHHKNLVRLLGYCNEGPRRLLVYEYMSNGPLLGLLLGSSKPDWDTRVQLAFGVARGLVYLHDGCNPQIIHCDIKPQNILIDDNLTARITDFGLSKLLRADQSRTVTGIRGTRGYVAPEWFKNMPVTSKVDVYSFGVLLLEIICCRRSVEAEAGESKAVLAYWAYDCFRAGRLDLLVEDEAEPLADKSRLERLVTVALWCIQEEPSLRPTMKKVMQMLEGAVEVADPPDPSFHI</sequence>
<reference evidence="27" key="1">
    <citation type="submission" date="2017-07" db="EMBL/GenBank/DDBJ databases">
        <title>Taro Niue Genome Assembly and Annotation.</title>
        <authorList>
            <person name="Atibalentja N."/>
            <person name="Keating K."/>
            <person name="Fields C.J."/>
        </authorList>
    </citation>
    <scope>NUCLEOTIDE SEQUENCE</scope>
    <source>
        <strain evidence="27">Niue_2</strain>
        <tissue evidence="27">Leaf</tissue>
    </source>
</reference>
<evidence type="ECO:0000256" key="17">
    <source>
        <dbReference type="ARBA" id="ARBA00023170"/>
    </source>
</evidence>
<keyword evidence="28" id="KW-1185">Reference proteome</keyword>
<dbReference type="GO" id="GO:0004674">
    <property type="term" value="F:protein serine/threonine kinase activity"/>
    <property type="evidence" value="ECO:0007669"/>
    <property type="project" value="UniProtKB-KW"/>
</dbReference>
<dbReference type="PROSITE" id="PS00107">
    <property type="entry name" value="PROTEIN_KINASE_ATP"/>
    <property type="match status" value="1"/>
</dbReference>
<dbReference type="PANTHER" id="PTHR47976">
    <property type="entry name" value="G-TYPE LECTIN S-RECEPTOR-LIKE SERINE/THREONINE-PROTEIN KINASE SD2-5"/>
    <property type="match status" value="1"/>
</dbReference>
<keyword evidence="15 23" id="KW-0472">Membrane</keyword>
<evidence type="ECO:0000256" key="6">
    <source>
        <dbReference type="ARBA" id="ARBA00022692"/>
    </source>
</evidence>
<dbReference type="InterPro" id="IPR017441">
    <property type="entry name" value="Protein_kinase_ATP_BS"/>
</dbReference>
<dbReference type="SUPFAM" id="SSF56112">
    <property type="entry name" value="Protein kinase-like (PK-like)"/>
    <property type="match status" value="1"/>
</dbReference>
<comment type="caution">
    <text evidence="27">The sequence shown here is derived from an EMBL/GenBank/DDBJ whole genome shotgun (WGS) entry which is preliminary data.</text>
</comment>
<evidence type="ECO:0000256" key="24">
    <source>
        <dbReference type="SAM" id="SignalP"/>
    </source>
</evidence>
<dbReference type="FunFam" id="3.30.200.20:FF:000059">
    <property type="entry name" value="S-receptor-like serine/threonine-protein kinase"/>
    <property type="match status" value="1"/>
</dbReference>
<evidence type="ECO:0000256" key="14">
    <source>
        <dbReference type="ARBA" id="ARBA00023035"/>
    </source>
</evidence>
<organism evidence="27 28">
    <name type="scientific">Colocasia esculenta</name>
    <name type="common">Wild taro</name>
    <name type="synonym">Arum esculentum</name>
    <dbReference type="NCBI Taxonomy" id="4460"/>
    <lineage>
        <taxon>Eukaryota</taxon>
        <taxon>Viridiplantae</taxon>
        <taxon>Streptophyta</taxon>
        <taxon>Embryophyta</taxon>
        <taxon>Tracheophyta</taxon>
        <taxon>Spermatophyta</taxon>
        <taxon>Magnoliopsida</taxon>
        <taxon>Liliopsida</taxon>
        <taxon>Araceae</taxon>
        <taxon>Aroideae</taxon>
        <taxon>Colocasieae</taxon>
        <taxon>Colocasia</taxon>
    </lineage>
</organism>
<keyword evidence="4" id="KW-0348">Hemagglutinin</keyword>
<evidence type="ECO:0000256" key="1">
    <source>
        <dbReference type="ARBA" id="ARBA00004479"/>
    </source>
</evidence>
<dbReference type="PIRSF" id="PIRSF000641">
    <property type="entry name" value="SRK"/>
    <property type="match status" value="1"/>
</dbReference>
<evidence type="ECO:0000256" key="18">
    <source>
        <dbReference type="ARBA" id="ARBA00023180"/>
    </source>
</evidence>
<evidence type="ECO:0000256" key="5">
    <source>
        <dbReference type="ARBA" id="ARBA00022679"/>
    </source>
</evidence>
<gene>
    <name evidence="27" type="ORF">Taro_044614</name>
</gene>
<evidence type="ECO:0000256" key="8">
    <source>
        <dbReference type="ARBA" id="ARBA00022734"/>
    </source>
</evidence>
<feature type="domain" description="Bulb-type lectin" evidence="26">
    <location>
        <begin position="28"/>
        <end position="151"/>
    </location>
</feature>
<evidence type="ECO:0000256" key="3">
    <source>
        <dbReference type="ARBA" id="ARBA00022536"/>
    </source>
</evidence>
<evidence type="ECO:0000259" key="25">
    <source>
        <dbReference type="PROSITE" id="PS50011"/>
    </source>
</evidence>
<evidence type="ECO:0000256" key="2">
    <source>
        <dbReference type="ARBA" id="ARBA00022527"/>
    </source>
</evidence>
<comment type="catalytic activity">
    <reaction evidence="19 21">
        <text>L-threonyl-[protein] + ATP = O-phospho-L-threonyl-[protein] + ADP + H(+)</text>
        <dbReference type="Rhea" id="RHEA:46608"/>
        <dbReference type="Rhea" id="RHEA-COMP:11060"/>
        <dbReference type="Rhea" id="RHEA-COMP:11605"/>
        <dbReference type="ChEBI" id="CHEBI:15378"/>
        <dbReference type="ChEBI" id="CHEBI:30013"/>
        <dbReference type="ChEBI" id="CHEBI:30616"/>
        <dbReference type="ChEBI" id="CHEBI:61977"/>
        <dbReference type="ChEBI" id="CHEBI:456216"/>
        <dbReference type="EC" id="2.7.11.1"/>
    </reaction>
</comment>
<comment type="subcellular location">
    <subcellularLocation>
        <location evidence="1">Membrane</location>
        <topology evidence="1">Single-pass type I membrane protein</topology>
    </subcellularLocation>
</comment>
<dbReference type="Gene3D" id="2.90.10.10">
    <property type="entry name" value="Bulb-type lectin domain"/>
    <property type="match status" value="1"/>
</dbReference>
<evidence type="ECO:0000313" key="28">
    <source>
        <dbReference type="Proteomes" id="UP000652761"/>
    </source>
</evidence>
<dbReference type="AlphaFoldDB" id="A0A843WUH2"/>
<evidence type="ECO:0000256" key="19">
    <source>
        <dbReference type="ARBA" id="ARBA00047899"/>
    </source>
</evidence>
<dbReference type="PROSITE" id="PS50011">
    <property type="entry name" value="PROTEIN_KINASE_DOM"/>
    <property type="match status" value="1"/>
</dbReference>
<dbReference type="GO" id="GO:0051707">
    <property type="term" value="P:response to other organism"/>
    <property type="evidence" value="ECO:0007669"/>
    <property type="project" value="UniProtKB-ARBA"/>
</dbReference>
<evidence type="ECO:0000256" key="10">
    <source>
        <dbReference type="ARBA" id="ARBA00022741"/>
    </source>
</evidence>
<keyword evidence="17" id="KW-0675">Receptor</keyword>
<evidence type="ECO:0000256" key="22">
    <source>
        <dbReference type="PROSITE-ProRule" id="PRU10141"/>
    </source>
</evidence>
<keyword evidence="2 21" id="KW-0723">Serine/threonine-protein kinase</keyword>
<evidence type="ECO:0000256" key="15">
    <source>
        <dbReference type="ARBA" id="ARBA00023136"/>
    </source>
</evidence>
<evidence type="ECO:0000256" key="12">
    <source>
        <dbReference type="ARBA" id="ARBA00022840"/>
    </source>
</evidence>
<feature type="binding site" evidence="22">
    <location>
        <position position="539"/>
    </location>
    <ligand>
        <name>ATP</name>
        <dbReference type="ChEBI" id="CHEBI:30616"/>
    </ligand>
</feature>
<dbReference type="GO" id="GO:0016020">
    <property type="term" value="C:membrane"/>
    <property type="evidence" value="ECO:0007669"/>
    <property type="project" value="UniProtKB-SubCell"/>
</dbReference>
<dbReference type="SMART" id="SM00220">
    <property type="entry name" value="S_TKc"/>
    <property type="match status" value="1"/>
</dbReference>
<evidence type="ECO:0000256" key="13">
    <source>
        <dbReference type="ARBA" id="ARBA00022989"/>
    </source>
</evidence>
<dbReference type="InterPro" id="IPR024171">
    <property type="entry name" value="SRK-like_kinase"/>
</dbReference>
<dbReference type="PANTHER" id="PTHR47976:SF108">
    <property type="entry name" value="G-TYPE LECTIN S-RECEPTOR-LIKE SERINE_THREONINE-PROTEIN KINASE LECRK1"/>
    <property type="match status" value="1"/>
</dbReference>
<evidence type="ECO:0000256" key="11">
    <source>
        <dbReference type="ARBA" id="ARBA00022777"/>
    </source>
</evidence>
<dbReference type="SMART" id="SM00108">
    <property type="entry name" value="B_lectin"/>
    <property type="match status" value="1"/>
</dbReference>
<feature type="domain" description="Protein kinase" evidence="25">
    <location>
        <begin position="508"/>
        <end position="793"/>
    </location>
</feature>
<dbReference type="Pfam" id="PF07714">
    <property type="entry name" value="PK_Tyr_Ser-Thr"/>
    <property type="match status" value="1"/>
</dbReference>
<keyword evidence="16" id="KW-1015">Disulfide bond</keyword>
<keyword evidence="8" id="KW-0430">Lectin</keyword>
<feature type="chain" id="PRO_5032974574" description="Receptor-like serine/threonine-protein kinase" evidence="24">
    <location>
        <begin position="28"/>
        <end position="795"/>
    </location>
</feature>
<dbReference type="EC" id="2.7.11.1" evidence="21"/>
<keyword evidence="6 23" id="KW-0812">Transmembrane</keyword>
<keyword evidence="14" id="KW-0465">Mannose-binding</keyword>
<dbReference type="Gene3D" id="3.30.200.20">
    <property type="entry name" value="Phosphorylase Kinase, domain 1"/>
    <property type="match status" value="1"/>
</dbReference>
<dbReference type="Pfam" id="PF01453">
    <property type="entry name" value="B_lectin"/>
    <property type="match status" value="1"/>
</dbReference>
<dbReference type="GO" id="GO:0005537">
    <property type="term" value="F:D-mannose binding"/>
    <property type="evidence" value="ECO:0007669"/>
    <property type="project" value="UniProtKB-KW"/>
</dbReference>
<dbReference type="InterPro" id="IPR036426">
    <property type="entry name" value="Bulb-type_lectin_dom_sf"/>
</dbReference>
<comment type="similarity">
    <text evidence="21">Belongs to the protein kinase superfamily. Ser/Thr protein kinase family.</text>
</comment>
<feature type="signal peptide" evidence="24">
    <location>
        <begin position="1"/>
        <end position="27"/>
    </location>
</feature>
<dbReference type="GO" id="GO:0005524">
    <property type="term" value="F:ATP binding"/>
    <property type="evidence" value="ECO:0007669"/>
    <property type="project" value="UniProtKB-UniRule"/>
</dbReference>
<feature type="transmembrane region" description="Helical" evidence="23">
    <location>
        <begin position="452"/>
        <end position="475"/>
    </location>
</feature>
<dbReference type="FunFam" id="2.90.10.30:FF:000001">
    <property type="entry name" value="Serine/threonine-protein kinase"/>
    <property type="match status" value="1"/>
</dbReference>
<dbReference type="FunFam" id="2.90.10.10:FF:000013">
    <property type="entry name" value="G-type lectin S-receptor-like serine/threonine-protein kinase LECRK1"/>
    <property type="match status" value="1"/>
</dbReference>
<comment type="catalytic activity">
    <reaction evidence="20 21">
        <text>L-seryl-[protein] + ATP = O-phospho-L-seryl-[protein] + ADP + H(+)</text>
        <dbReference type="Rhea" id="RHEA:17989"/>
        <dbReference type="Rhea" id="RHEA-COMP:9863"/>
        <dbReference type="Rhea" id="RHEA-COMP:11604"/>
        <dbReference type="ChEBI" id="CHEBI:15378"/>
        <dbReference type="ChEBI" id="CHEBI:29999"/>
        <dbReference type="ChEBI" id="CHEBI:30616"/>
        <dbReference type="ChEBI" id="CHEBI:83421"/>
        <dbReference type="ChEBI" id="CHEBI:456216"/>
        <dbReference type="EC" id="2.7.11.1"/>
    </reaction>
</comment>
<dbReference type="CDD" id="cd00028">
    <property type="entry name" value="B_lectin"/>
    <property type="match status" value="1"/>
</dbReference>
<dbReference type="OrthoDB" id="1930390at2759"/>
<dbReference type="PROSITE" id="PS50927">
    <property type="entry name" value="BULB_LECTIN"/>
    <property type="match status" value="1"/>
</dbReference>
<dbReference type="PROSITE" id="PS00108">
    <property type="entry name" value="PROTEIN_KINASE_ST"/>
    <property type="match status" value="1"/>
</dbReference>
<keyword evidence="12 21" id="KW-0067">ATP-binding</keyword>
<dbReference type="EMBL" id="NMUH01005068">
    <property type="protein sequence ID" value="MQM11707.1"/>
    <property type="molecule type" value="Genomic_DNA"/>
</dbReference>
<keyword evidence="11 21" id="KW-0418">Kinase</keyword>
<dbReference type="InterPro" id="IPR008271">
    <property type="entry name" value="Ser/Thr_kinase_AS"/>
</dbReference>
<keyword evidence="9" id="KW-0677">Repeat</keyword>
<accession>A0A843WUH2</accession>
<keyword evidence="3" id="KW-0245">EGF-like domain</keyword>
<dbReference type="InterPro" id="IPR001245">
    <property type="entry name" value="Ser-Thr/Tyr_kinase_cat_dom"/>
</dbReference>
<evidence type="ECO:0000256" key="9">
    <source>
        <dbReference type="ARBA" id="ARBA00022737"/>
    </source>
</evidence>
<keyword evidence="13 23" id="KW-1133">Transmembrane helix</keyword>
<name>A0A843WUH2_COLES</name>
<keyword evidence="18" id="KW-0325">Glycoprotein</keyword>
<keyword evidence="10 21" id="KW-0547">Nucleotide-binding</keyword>
<protein>
    <recommendedName>
        <fullName evidence="21">Receptor-like serine/threonine-protein kinase</fullName>
        <ecNumber evidence="21">2.7.11.1</ecNumber>
    </recommendedName>
</protein>
<dbReference type="FunFam" id="1.10.510.10:FF:000237">
    <property type="entry name" value="G-type lectin S-receptor-like serine/threonine-protein kinase"/>
    <property type="match status" value="1"/>
</dbReference>
<evidence type="ECO:0000256" key="21">
    <source>
        <dbReference type="PIRNR" id="PIRNR000641"/>
    </source>
</evidence>
<evidence type="ECO:0000256" key="4">
    <source>
        <dbReference type="ARBA" id="ARBA00022546"/>
    </source>
</evidence>
<proteinExistence type="inferred from homology"/>
<evidence type="ECO:0000256" key="20">
    <source>
        <dbReference type="ARBA" id="ARBA00048679"/>
    </source>
</evidence>